<dbReference type="InterPro" id="IPR013078">
    <property type="entry name" value="His_Pase_superF_clade-1"/>
</dbReference>
<protein>
    <recommendedName>
        <fullName evidence="6">Phosphoglycerate mutase</fullName>
    </recommendedName>
</protein>
<dbReference type="GO" id="GO:0045820">
    <property type="term" value="P:negative regulation of glycolytic process"/>
    <property type="evidence" value="ECO:0007669"/>
    <property type="project" value="TreeGrafter"/>
</dbReference>
<feature type="active site" description="Tele-phosphohistidine intermediate" evidence="2">
    <location>
        <position position="10"/>
    </location>
</feature>
<name>A0A1F5XYG1_9BACT</name>
<feature type="binding site" evidence="3">
    <location>
        <position position="96"/>
    </location>
    <ligand>
        <name>substrate</name>
    </ligand>
</feature>
<dbReference type="Gene3D" id="3.40.50.1240">
    <property type="entry name" value="Phosphoglycerate mutase-like"/>
    <property type="match status" value="1"/>
</dbReference>
<dbReference type="AlphaFoldDB" id="A0A1F5XYG1"/>
<dbReference type="InterPro" id="IPR051695">
    <property type="entry name" value="Phosphoglycerate_Mutase"/>
</dbReference>
<evidence type="ECO:0000313" key="5">
    <source>
        <dbReference type="Proteomes" id="UP000178894"/>
    </source>
</evidence>
<dbReference type="STRING" id="1798364.A3G54_01980"/>
<reference evidence="4 5" key="1">
    <citation type="journal article" date="2016" name="Nat. Commun.">
        <title>Thousands of microbial genomes shed light on interconnected biogeochemical processes in an aquifer system.</title>
        <authorList>
            <person name="Anantharaman K."/>
            <person name="Brown C.T."/>
            <person name="Hug L.A."/>
            <person name="Sharon I."/>
            <person name="Castelle C.J."/>
            <person name="Probst A.J."/>
            <person name="Thomas B.C."/>
            <person name="Singh A."/>
            <person name="Wilkins M.J."/>
            <person name="Karaoz U."/>
            <person name="Brodie E.L."/>
            <person name="Williams K.H."/>
            <person name="Hubbard S.S."/>
            <person name="Banfield J.F."/>
        </authorList>
    </citation>
    <scope>NUCLEOTIDE SEQUENCE [LARGE SCALE GENOMIC DNA]</scope>
</reference>
<feature type="active site" description="Proton donor/acceptor" evidence="2">
    <location>
        <position position="85"/>
    </location>
</feature>
<comment type="caution">
    <text evidence="4">The sequence shown here is derived from an EMBL/GenBank/DDBJ whole genome shotgun (WGS) entry which is preliminary data.</text>
</comment>
<dbReference type="GO" id="GO:0004331">
    <property type="term" value="F:fructose-2,6-bisphosphate 2-phosphatase activity"/>
    <property type="evidence" value="ECO:0007669"/>
    <property type="project" value="TreeGrafter"/>
</dbReference>
<evidence type="ECO:0000256" key="2">
    <source>
        <dbReference type="PIRSR" id="PIRSR613078-1"/>
    </source>
</evidence>
<proteinExistence type="predicted"/>
<dbReference type="GO" id="GO:0005829">
    <property type="term" value="C:cytosol"/>
    <property type="evidence" value="ECO:0007669"/>
    <property type="project" value="TreeGrafter"/>
</dbReference>
<organism evidence="4 5">
    <name type="scientific">Candidatus Giovannonibacteria bacterium RIFCSPLOWO2_12_FULL_44_15</name>
    <dbReference type="NCBI Taxonomy" id="1798364"/>
    <lineage>
        <taxon>Bacteria</taxon>
        <taxon>Candidatus Giovannoniibacteriota</taxon>
    </lineage>
</organism>
<sequence>MKTNFLLVRHAQSEARERGIVQGEGLTVPLSEQGIKQAEKLGDFLRDHNFDQIFSSTALRAIDTAKAIRKFHADIPYIEIKELNERSKGEAEGMLKSEFNTKYPEILKRWEKEEDARPEGGESYGDVEKRVMPIFDKHLKEFSGEKLLYVTHGNLIKVVLGNILEIPYGKRARIEQDYCALNSLAFDQEKGRWSIEYINRTCL</sequence>
<dbReference type="Proteomes" id="UP000178894">
    <property type="component" value="Unassembled WGS sequence"/>
</dbReference>
<dbReference type="InterPro" id="IPR029033">
    <property type="entry name" value="His_PPase_superfam"/>
</dbReference>
<keyword evidence="1" id="KW-0378">Hydrolase</keyword>
<accession>A0A1F5XYG1</accession>
<dbReference type="PANTHER" id="PTHR46517">
    <property type="entry name" value="FRUCTOSE-2,6-BISPHOSPHATASE TIGAR"/>
    <property type="match status" value="1"/>
</dbReference>
<gene>
    <name evidence="4" type="ORF">A3G54_01980</name>
</gene>
<evidence type="ECO:0000256" key="3">
    <source>
        <dbReference type="PIRSR" id="PIRSR613078-2"/>
    </source>
</evidence>
<dbReference type="PANTHER" id="PTHR46517:SF1">
    <property type="entry name" value="FRUCTOSE-2,6-BISPHOSPHATASE TIGAR"/>
    <property type="match status" value="1"/>
</dbReference>
<evidence type="ECO:0008006" key="6">
    <source>
        <dbReference type="Google" id="ProtNLM"/>
    </source>
</evidence>
<evidence type="ECO:0000256" key="1">
    <source>
        <dbReference type="ARBA" id="ARBA00022801"/>
    </source>
</evidence>
<dbReference type="Pfam" id="PF00300">
    <property type="entry name" value="His_Phos_1"/>
    <property type="match status" value="1"/>
</dbReference>
<feature type="binding site" evidence="3">
    <location>
        <position position="60"/>
    </location>
    <ligand>
        <name>substrate</name>
    </ligand>
</feature>
<dbReference type="GO" id="GO:0043456">
    <property type="term" value="P:regulation of pentose-phosphate shunt"/>
    <property type="evidence" value="ECO:0007669"/>
    <property type="project" value="TreeGrafter"/>
</dbReference>
<dbReference type="CDD" id="cd07067">
    <property type="entry name" value="HP_PGM_like"/>
    <property type="match status" value="1"/>
</dbReference>
<dbReference type="SMART" id="SM00855">
    <property type="entry name" value="PGAM"/>
    <property type="match status" value="1"/>
</dbReference>
<dbReference type="SUPFAM" id="SSF53254">
    <property type="entry name" value="Phosphoglycerate mutase-like"/>
    <property type="match status" value="1"/>
</dbReference>
<evidence type="ECO:0000313" key="4">
    <source>
        <dbReference type="EMBL" id="OGF92997.1"/>
    </source>
</evidence>
<dbReference type="EMBL" id="MFIQ01000031">
    <property type="protein sequence ID" value="OGF92997.1"/>
    <property type="molecule type" value="Genomic_DNA"/>
</dbReference>